<evidence type="ECO:0000313" key="11">
    <source>
        <dbReference type="EMBL" id="WRT65108.1"/>
    </source>
</evidence>
<dbReference type="PANTHER" id="PTHR48022:SF83">
    <property type="entry name" value="MAJOR FACILITATOR SUPERFAMILY (MFS) PROFILE DOMAIN-CONTAINING PROTEIN"/>
    <property type="match status" value="1"/>
</dbReference>
<feature type="transmembrane region" description="Helical" evidence="9">
    <location>
        <begin position="418"/>
        <end position="438"/>
    </location>
</feature>
<keyword evidence="5 9" id="KW-1133">Transmembrane helix</keyword>
<evidence type="ECO:0000256" key="2">
    <source>
        <dbReference type="ARBA" id="ARBA00010992"/>
    </source>
</evidence>
<feature type="transmembrane region" description="Helical" evidence="9">
    <location>
        <begin position="458"/>
        <end position="474"/>
    </location>
</feature>
<evidence type="ECO:0000256" key="9">
    <source>
        <dbReference type="SAM" id="Phobius"/>
    </source>
</evidence>
<gene>
    <name evidence="11" type="ORF">IL334_002050</name>
</gene>
<feature type="transmembrane region" description="Helical" evidence="9">
    <location>
        <begin position="364"/>
        <end position="380"/>
    </location>
</feature>
<feature type="transmembrane region" description="Helical" evidence="9">
    <location>
        <begin position="168"/>
        <end position="190"/>
    </location>
</feature>
<evidence type="ECO:0000259" key="10">
    <source>
        <dbReference type="PROSITE" id="PS50850"/>
    </source>
</evidence>
<comment type="similarity">
    <text evidence="2 8">Belongs to the major facilitator superfamily. Sugar transporter (TC 2.A.1.1) family.</text>
</comment>
<dbReference type="InterPro" id="IPR050360">
    <property type="entry name" value="MFS_Sugar_Transporters"/>
</dbReference>
<dbReference type="InterPro" id="IPR005828">
    <property type="entry name" value="MFS_sugar_transport-like"/>
</dbReference>
<dbReference type="SUPFAM" id="SSF103473">
    <property type="entry name" value="MFS general substrate transporter"/>
    <property type="match status" value="1"/>
</dbReference>
<evidence type="ECO:0000256" key="1">
    <source>
        <dbReference type="ARBA" id="ARBA00004141"/>
    </source>
</evidence>
<comment type="subcellular location">
    <subcellularLocation>
        <location evidence="1">Membrane</location>
        <topology evidence="1">Multi-pass membrane protein</topology>
    </subcellularLocation>
</comment>
<feature type="transmembrane region" description="Helical" evidence="9">
    <location>
        <begin position="321"/>
        <end position="344"/>
    </location>
</feature>
<dbReference type="InterPro" id="IPR036259">
    <property type="entry name" value="MFS_trans_sf"/>
</dbReference>
<evidence type="ECO:0000256" key="8">
    <source>
        <dbReference type="RuleBase" id="RU003346"/>
    </source>
</evidence>
<keyword evidence="6 9" id="KW-0472">Membrane</keyword>
<keyword evidence="12" id="KW-1185">Reference proteome</keyword>
<protein>
    <recommendedName>
        <fullName evidence="10">Major facilitator superfamily (MFS) profile domain-containing protein</fullName>
    </recommendedName>
</protein>
<evidence type="ECO:0000256" key="4">
    <source>
        <dbReference type="ARBA" id="ARBA00022692"/>
    </source>
</evidence>
<dbReference type="Proteomes" id="UP001329825">
    <property type="component" value="Chromosome 2"/>
</dbReference>
<dbReference type="GeneID" id="87954181"/>
<dbReference type="PANTHER" id="PTHR48022">
    <property type="entry name" value="PLASTIDIC GLUCOSE TRANSPORTER 4"/>
    <property type="match status" value="1"/>
</dbReference>
<feature type="domain" description="Major facilitator superfamily (MFS) profile" evidence="10">
    <location>
        <begin position="66"/>
        <end position="508"/>
    </location>
</feature>
<feature type="transmembrane region" description="Helical" evidence="9">
    <location>
        <begin position="116"/>
        <end position="135"/>
    </location>
</feature>
<dbReference type="InterPro" id="IPR003663">
    <property type="entry name" value="Sugar/inositol_transpt"/>
</dbReference>
<dbReference type="PROSITE" id="PS50850">
    <property type="entry name" value="MFS"/>
    <property type="match status" value="1"/>
</dbReference>
<proteinExistence type="inferred from homology"/>
<accession>A0ABZ1CTM4</accession>
<comment type="catalytic activity">
    <reaction evidence="7">
        <text>myo-inositol(out) + H(+)(out) = myo-inositol(in) + H(+)(in)</text>
        <dbReference type="Rhea" id="RHEA:60364"/>
        <dbReference type="ChEBI" id="CHEBI:15378"/>
        <dbReference type="ChEBI" id="CHEBI:17268"/>
    </reaction>
</comment>
<dbReference type="EMBL" id="CP141882">
    <property type="protein sequence ID" value="WRT65108.1"/>
    <property type="molecule type" value="Genomic_DNA"/>
</dbReference>
<sequence length="539" mass="60130">MNIPTLAQVDIEEKPYTSHVEVANEAHNDGDIKGDLTLNEAMEAEAIEHSMGIIEALRTYPWAVFWSISVSMCVVSEAYDNALINTLFGLSAFKKQFGVYLPASQKYTLTAPWQSALSQSSAIGCFIGIIFTGWISEKIGYRKTAILGQFLMIAAIFLTFFADRLWILLLGEIACGFPWGMFINLAPAYASEVAPLPLRGFLTVYVQLCWCIGQFIAAGVLYSVNTRTDKWAYKIPFAVQWAWPLPLIFLLIFAPESPWWLVRKGRLAEAEKVVRRLGGKIDQDPKNTVAMMVRTNEIEIANETGVSFKDCFKGVDRRRTLIVCMIFGMQPLSGLTLGNQFVFFSEQAGLDSSNAFKMNLGNNAIAFLGTIFSWFLISWFGRRTIYLGGLMFAMADLYIIAFIGIAKSSSGVNWATSGLMIAYNFIYDAAIGPLTYAIISEMSSVRLRSKSIGLARNTYYITHIIAGITTPYMINSTAGNLKGKAGFIWGTMAVFCFVLAFFHLPETKGRNYRELDLLFHRKTPARKFASTNIEEVAEE</sequence>
<keyword evidence="3 8" id="KW-0813">Transport</keyword>
<dbReference type="NCBIfam" id="TIGR00879">
    <property type="entry name" value="SP"/>
    <property type="match status" value="1"/>
</dbReference>
<dbReference type="RefSeq" id="XP_062789848.1">
    <property type="nucleotide sequence ID" value="XM_062933797.1"/>
</dbReference>
<feature type="transmembrane region" description="Helical" evidence="9">
    <location>
        <begin position="387"/>
        <end position="406"/>
    </location>
</feature>
<evidence type="ECO:0000256" key="3">
    <source>
        <dbReference type="ARBA" id="ARBA00022448"/>
    </source>
</evidence>
<organism evidence="11 12">
    <name type="scientific">Kwoniella shivajii</name>
    <dbReference type="NCBI Taxonomy" id="564305"/>
    <lineage>
        <taxon>Eukaryota</taxon>
        <taxon>Fungi</taxon>
        <taxon>Dikarya</taxon>
        <taxon>Basidiomycota</taxon>
        <taxon>Agaricomycotina</taxon>
        <taxon>Tremellomycetes</taxon>
        <taxon>Tremellales</taxon>
        <taxon>Cryptococcaceae</taxon>
        <taxon>Kwoniella</taxon>
    </lineage>
</organism>
<name>A0ABZ1CTM4_9TREE</name>
<dbReference type="Pfam" id="PF00083">
    <property type="entry name" value="Sugar_tr"/>
    <property type="match status" value="1"/>
</dbReference>
<dbReference type="Gene3D" id="1.20.1250.20">
    <property type="entry name" value="MFS general substrate transporter like domains"/>
    <property type="match status" value="1"/>
</dbReference>
<keyword evidence="4 9" id="KW-0812">Transmembrane</keyword>
<dbReference type="InterPro" id="IPR020846">
    <property type="entry name" value="MFS_dom"/>
</dbReference>
<evidence type="ECO:0000256" key="6">
    <source>
        <dbReference type="ARBA" id="ARBA00023136"/>
    </source>
</evidence>
<evidence type="ECO:0000313" key="12">
    <source>
        <dbReference type="Proteomes" id="UP001329825"/>
    </source>
</evidence>
<reference evidence="11 12" key="1">
    <citation type="submission" date="2024-01" db="EMBL/GenBank/DDBJ databases">
        <title>Comparative genomics of Cryptococcus and Kwoniella reveals pathogenesis evolution and contrasting modes of karyotype evolution via chromosome fusion or intercentromeric recombination.</title>
        <authorList>
            <person name="Coelho M.A."/>
            <person name="David-Palma M."/>
            <person name="Shea T."/>
            <person name="Bowers K."/>
            <person name="McGinley-Smith S."/>
            <person name="Mohammad A.W."/>
            <person name="Gnirke A."/>
            <person name="Yurkov A.M."/>
            <person name="Nowrousian M."/>
            <person name="Sun S."/>
            <person name="Cuomo C.A."/>
            <person name="Heitman J."/>
        </authorList>
    </citation>
    <scope>NUCLEOTIDE SEQUENCE [LARGE SCALE GENOMIC DNA]</scope>
    <source>
        <strain evidence="11">CBS 11374</strain>
    </source>
</reference>
<feature type="transmembrane region" description="Helical" evidence="9">
    <location>
        <begin position="202"/>
        <end position="222"/>
    </location>
</feature>
<evidence type="ECO:0000256" key="5">
    <source>
        <dbReference type="ARBA" id="ARBA00022989"/>
    </source>
</evidence>
<evidence type="ECO:0000256" key="7">
    <source>
        <dbReference type="ARBA" id="ARBA00049119"/>
    </source>
</evidence>
<feature type="transmembrane region" description="Helical" evidence="9">
    <location>
        <begin position="144"/>
        <end position="162"/>
    </location>
</feature>
<feature type="transmembrane region" description="Helical" evidence="9">
    <location>
        <begin position="486"/>
        <end position="504"/>
    </location>
</feature>